<protein>
    <submittedName>
        <fullName evidence="3">Oplophorus-luciferin 2-monooxygenase non-catalytic subunit</fullName>
    </submittedName>
</protein>
<dbReference type="OMA" id="FRWESTE"/>
<proteinExistence type="predicted"/>
<comment type="caution">
    <text evidence="3">The sequence shown here is derived from an EMBL/GenBank/DDBJ whole genome shotgun (WGS) entry which is preliminary data.</text>
</comment>
<evidence type="ECO:0000313" key="4">
    <source>
        <dbReference type="Proteomes" id="UP000198287"/>
    </source>
</evidence>
<dbReference type="STRING" id="158441.A0A226EQZ5"/>
<keyword evidence="4" id="KW-1185">Reference proteome</keyword>
<dbReference type="Proteomes" id="UP000198287">
    <property type="component" value="Unassembled WGS sequence"/>
</dbReference>
<keyword evidence="3" id="KW-0503">Monooxygenase</keyword>
<keyword evidence="3" id="KW-0560">Oxidoreductase</keyword>
<dbReference type="OrthoDB" id="5954366at2759"/>
<organism evidence="3 4">
    <name type="scientific">Folsomia candida</name>
    <name type="common">Springtail</name>
    <dbReference type="NCBI Taxonomy" id="158441"/>
    <lineage>
        <taxon>Eukaryota</taxon>
        <taxon>Metazoa</taxon>
        <taxon>Ecdysozoa</taxon>
        <taxon>Arthropoda</taxon>
        <taxon>Hexapoda</taxon>
        <taxon>Collembola</taxon>
        <taxon>Entomobryomorpha</taxon>
        <taxon>Isotomoidea</taxon>
        <taxon>Isotomidae</taxon>
        <taxon>Proisotominae</taxon>
        <taxon>Folsomia</taxon>
    </lineage>
</organism>
<name>A0A226EQZ5_FOLCA</name>
<feature type="chain" id="PRO_5013347885" evidence="2">
    <location>
        <begin position="31"/>
        <end position="800"/>
    </location>
</feature>
<dbReference type="PANTHER" id="PTHR24373">
    <property type="entry name" value="SLIT RELATED LEUCINE-RICH REPEAT NEURONAL PROTEIN"/>
    <property type="match status" value="1"/>
</dbReference>
<sequence length="800" mass="89822">MQVSAMSKNCHKLEIWTSILIVCLVSSVKSSKPNQDPENGCKLHSYDKITCTGNFNFSIFSEAEFKIKVLDRYKLEIFNTSLKTVDESTFRGNGNILNYYTILVQNATQLNSIHPNSFASSKHILSEFRAIDTALPRNFGDDEFVLFTNLQQVYVGDETRCPEDDTILLPCTCRFGDLGRTVLSGLYGTTSSLSDGVGKTTAIRCDSDLITGTELSEIFSKISKSNHTPKYFDSITIRNSNITSLPSHLFQNVTFGRVKLYEVQNLKQLHPSVFHGQEGIQALEIEKANFTGASESTTLDIFKALKSLKNVRKMRLSNCGIPFIPANTDNSTSCTKLRILSISFDRREHKSGVSHVGSYAFSWAPNLMQLGLTKNYISSFKSFSFGFHVPSENGLAVDISGNPFNDSDGLEPNAFSGSKRQISIKFEIDSFAASDPANDPVLNYLPENVFRPFLEENVNNTYSVDYYNVDIYCDCRSAWMFEMTSGLLKSRVKAGLRITRVQGNLVDGEYSSIQCKSQSSFECFPNCVIYPDYQLLHCGRFQDGFKIEEFIHGQESYNISKLLISAKNVTTLGYDSIGNVSFNEISLTDCPQLEFIHPTTFVSSDASLKSFTATNTNLQNFPNFANFHYLSFVRLATGFSVNSSNFDYSTSEKGHKVGQDLTISLGTGKIHPDSFTKLNPKQNVTLIITDQTEEYSTIGEIVRCTPSNLELESAIFKPFLNMNPGNRITSKCYIECSCKVKWMSDEWDVIKEQVQIWLSEYVGPMFYCVRPGANITANPDTFFGFNSKEFVQEKYFKENC</sequence>
<dbReference type="GO" id="GO:0031012">
    <property type="term" value="C:extracellular matrix"/>
    <property type="evidence" value="ECO:0007669"/>
    <property type="project" value="TreeGrafter"/>
</dbReference>
<accession>A0A226EQZ5</accession>
<dbReference type="EMBL" id="LNIX01000002">
    <property type="protein sequence ID" value="OXA59231.1"/>
    <property type="molecule type" value="Genomic_DNA"/>
</dbReference>
<keyword evidence="1 2" id="KW-0732">Signal</keyword>
<dbReference type="GO" id="GO:0005615">
    <property type="term" value="C:extracellular space"/>
    <property type="evidence" value="ECO:0007669"/>
    <property type="project" value="TreeGrafter"/>
</dbReference>
<dbReference type="GO" id="GO:0004497">
    <property type="term" value="F:monooxygenase activity"/>
    <property type="evidence" value="ECO:0007669"/>
    <property type="project" value="UniProtKB-KW"/>
</dbReference>
<dbReference type="Gene3D" id="3.80.10.10">
    <property type="entry name" value="Ribonuclease Inhibitor"/>
    <property type="match status" value="1"/>
</dbReference>
<reference evidence="3 4" key="1">
    <citation type="submission" date="2015-12" db="EMBL/GenBank/DDBJ databases">
        <title>The genome of Folsomia candida.</title>
        <authorList>
            <person name="Faddeeva A."/>
            <person name="Derks M.F."/>
            <person name="Anvar Y."/>
            <person name="Smit S."/>
            <person name="Van Straalen N."/>
            <person name="Roelofs D."/>
        </authorList>
    </citation>
    <scope>NUCLEOTIDE SEQUENCE [LARGE SCALE GENOMIC DNA]</scope>
    <source>
        <strain evidence="3 4">VU population</strain>
        <tissue evidence="3">Whole body</tissue>
    </source>
</reference>
<evidence type="ECO:0000256" key="1">
    <source>
        <dbReference type="ARBA" id="ARBA00022729"/>
    </source>
</evidence>
<evidence type="ECO:0000313" key="3">
    <source>
        <dbReference type="EMBL" id="OXA59231.1"/>
    </source>
</evidence>
<dbReference type="InterPro" id="IPR050328">
    <property type="entry name" value="Dev_Immune_Receptor"/>
</dbReference>
<evidence type="ECO:0000256" key="2">
    <source>
        <dbReference type="SAM" id="SignalP"/>
    </source>
</evidence>
<gene>
    <name evidence="3" type="ORF">Fcan01_04711</name>
</gene>
<dbReference type="SUPFAM" id="SSF52047">
    <property type="entry name" value="RNI-like"/>
    <property type="match status" value="1"/>
</dbReference>
<dbReference type="PANTHER" id="PTHR24373:SF387">
    <property type="entry name" value="LEUCINE-RICH REPEATS AND IMMUNOGLOBULIN-LIKE DOMAINS PROTEIN SMA-10"/>
    <property type="match status" value="1"/>
</dbReference>
<dbReference type="InterPro" id="IPR032675">
    <property type="entry name" value="LRR_dom_sf"/>
</dbReference>
<feature type="signal peptide" evidence="2">
    <location>
        <begin position="1"/>
        <end position="30"/>
    </location>
</feature>
<dbReference type="AlphaFoldDB" id="A0A226EQZ5"/>